<evidence type="ECO:0000256" key="6">
    <source>
        <dbReference type="ARBA" id="ARBA00022960"/>
    </source>
</evidence>
<dbReference type="Pfam" id="PF08245">
    <property type="entry name" value="Mur_ligase_M"/>
    <property type="match status" value="1"/>
</dbReference>
<evidence type="ECO:0000256" key="4">
    <source>
        <dbReference type="ARBA" id="ARBA00022741"/>
    </source>
</evidence>
<keyword evidence="6 10" id="KW-0133">Cell shape</keyword>
<dbReference type="PANTHER" id="PTHR43024:SF1">
    <property type="entry name" value="UDP-N-ACETYLMURAMOYL-TRIPEPTIDE--D-ALANYL-D-ALANINE LIGASE"/>
    <property type="match status" value="1"/>
</dbReference>
<dbReference type="RefSeq" id="WP_174879220.1">
    <property type="nucleotide sequence ID" value="NZ_CADEPK010000009.1"/>
</dbReference>
<keyword evidence="9 10" id="KW-0961">Cell wall biogenesis/degradation</keyword>
<comment type="caution">
    <text evidence="15">The sequence shown here is derived from an EMBL/GenBank/DDBJ whole genome shotgun (WGS) entry which is preliminary data.</text>
</comment>
<name>A0ABT9Z742_9BACI</name>
<evidence type="ECO:0000259" key="14">
    <source>
        <dbReference type="Pfam" id="PF08245"/>
    </source>
</evidence>
<evidence type="ECO:0000256" key="9">
    <source>
        <dbReference type="ARBA" id="ARBA00023316"/>
    </source>
</evidence>
<evidence type="ECO:0000256" key="11">
    <source>
        <dbReference type="RuleBase" id="RU004136"/>
    </source>
</evidence>
<comment type="similarity">
    <text evidence="10">Belongs to the MurCDEF family. MurF subfamily.</text>
</comment>
<dbReference type="Gene3D" id="3.90.190.20">
    <property type="entry name" value="Mur ligase, C-terminal domain"/>
    <property type="match status" value="1"/>
</dbReference>
<evidence type="ECO:0000256" key="10">
    <source>
        <dbReference type="HAMAP-Rule" id="MF_02019"/>
    </source>
</evidence>
<keyword evidence="4 10" id="KW-0547">Nucleotide-binding</keyword>
<dbReference type="PANTHER" id="PTHR43024">
    <property type="entry name" value="UDP-N-ACETYLMURAMOYL-TRIPEPTIDE--D-ALANYL-D-ALANINE LIGASE"/>
    <property type="match status" value="1"/>
</dbReference>
<keyword evidence="8 10" id="KW-0131">Cell cycle</keyword>
<dbReference type="SUPFAM" id="SSF53244">
    <property type="entry name" value="MurD-like peptide ligases, peptide-binding domain"/>
    <property type="match status" value="1"/>
</dbReference>
<feature type="binding site" evidence="10">
    <location>
        <begin position="113"/>
        <end position="119"/>
    </location>
    <ligand>
        <name>ATP</name>
        <dbReference type="ChEBI" id="CHEBI:30616"/>
    </ligand>
</feature>
<dbReference type="InterPro" id="IPR000713">
    <property type="entry name" value="Mur_ligase_N"/>
</dbReference>
<dbReference type="Proteomes" id="UP001232245">
    <property type="component" value="Unassembled WGS sequence"/>
</dbReference>
<evidence type="ECO:0000259" key="13">
    <source>
        <dbReference type="Pfam" id="PF02875"/>
    </source>
</evidence>
<comment type="catalytic activity">
    <reaction evidence="10 11">
        <text>D-alanyl-D-alanine + UDP-N-acetyl-alpha-D-muramoyl-L-alanyl-gamma-D-glutamyl-meso-2,6-diaminopimelate + ATP = UDP-N-acetyl-alpha-D-muramoyl-L-alanyl-gamma-D-glutamyl-meso-2,6-diaminopimeloyl-D-alanyl-D-alanine + ADP + phosphate + H(+)</text>
        <dbReference type="Rhea" id="RHEA:28374"/>
        <dbReference type="ChEBI" id="CHEBI:15378"/>
        <dbReference type="ChEBI" id="CHEBI:30616"/>
        <dbReference type="ChEBI" id="CHEBI:43474"/>
        <dbReference type="ChEBI" id="CHEBI:57822"/>
        <dbReference type="ChEBI" id="CHEBI:61386"/>
        <dbReference type="ChEBI" id="CHEBI:83905"/>
        <dbReference type="ChEBI" id="CHEBI:456216"/>
        <dbReference type="EC" id="6.3.2.10"/>
    </reaction>
</comment>
<dbReference type="Gene3D" id="3.40.1390.10">
    <property type="entry name" value="MurE/MurF, N-terminal domain"/>
    <property type="match status" value="1"/>
</dbReference>
<keyword evidence="7 10" id="KW-0573">Peptidoglycan synthesis</keyword>
<dbReference type="InterPro" id="IPR036615">
    <property type="entry name" value="Mur_ligase_C_dom_sf"/>
</dbReference>
<keyword evidence="3 10" id="KW-0132">Cell division</keyword>
<evidence type="ECO:0000259" key="12">
    <source>
        <dbReference type="Pfam" id="PF01225"/>
    </source>
</evidence>
<dbReference type="HAMAP" id="MF_02019">
    <property type="entry name" value="MurF"/>
    <property type="match status" value="1"/>
</dbReference>
<protein>
    <recommendedName>
        <fullName evidence="10 11">UDP-N-acetylmuramoyl-tripeptide--D-alanyl-D-alanine ligase</fullName>
        <ecNumber evidence="10 11">6.3.2.10</ecNumber>
    </recommendedName>
    <alternativeName>
        <fullName evidence="10">D-alanyl-D-alanine-adding enzyme</fullName>
    </alternativeName>
</protein>
<dbReference type="NCBIfam" id="TIGR01143">
    <property type="entry name" value="murF"/>
    <property type="match status" value="1"/>
</dbReference>
<evidence type="ECO:0000256" key="7">
    <source>
        <dbReference type="ARBA" id="ARBA00022984"/>
    </source>
</evidence>
<keyword evidence="16" id="KW-1185">Reference proteome</keyword>
<evidence type="ECO:0000313" key="15">
    <source>
        <dbReference type="EMBL" id="MDQ0228086.1"/>
    </source>
</evidence>
<evidence type="ECO:0000256" key="5">
    <source>
        <dbReference type="ARBA" id="ARBA00022840"/>
    </source>
</evidence>
<keyword evidence="1 10" id="KW-0963">Cytoplasm</keyword>
<proteinExistence type="inferred from homology"/>
<evidence type="ECO:0000256" key="8">
    <source>
        <dbReference type="ARBA" id="ARBA00023306"/>
    </source>
</evidence>
<evidence type="ECO:0000256" key="2">
    <source>
        <dbReference type="ARBA" id="ARBA00022598"/>
    </source>
</evidence>
<dbReference type="GO" id="GO:0047480">
    <property type="term" value="F:UDP-N-acetylmuramoyl-tripeptide-D-alanyl-D-alanine ligase activity"/>
    <property type="evidence" value="ECO:0007669"/>
    <property type="project" value="UniProtKB-EC"/>
</dbReference>
<evidence type="ECO:0000313" key="16">
    <source>
        <dbReference type="Proteomes" id="UP001232245"/>
    </source>
</evidence>
<dbReference type="Pfam" id="PF01225">
    <property type="entry name" value="Mur_ligase"/>
    <property type="match status" value="1"/>
</dbReference>
<dbReference type="InterPro" id="IPR035911">
    <property type="entry name" value="MurE/MurF_N"/>
</dbReference>
<feature type="domain" description="Mur ligase N-terminal catalytic" evidence="12">
    <location>
        <begin position="27"/>
        <end position="100"/>
    </location>
</feature>
<dbReference type="EMBL" id="JAUSTZ010000014">
    <property type="protein sequence ID" value="MDQ0228086.1"/>
    <property type="molecule type" value="Genomic_DNA"/>
</dbReference>
<feature type="domain" description="Mur ligase central" evidence="14">
    <location>
        <begin position="111"/>
        <end position="293"/>
    </location>
</feature>
<comment type="function">
    <text evidence="10 11">Involved in cell wall formation. Catalyzes the final step in the synthesis of UDP-N-acetylmuramoyl-pentapeptide, the precursor of murein.</text>
</comment>
<keyword evidence="5 10" id="KW-0067">ATP-binding</keyword>
<sequence>MIRRTLSHIEKVVHGWGLAEKDYNLEIFGVTTDSRAVIKGNLFFPLVGEKFNGHEFVASALENGASAIVWQESEGNPPKDVPVIFVKDTLRALQQLAEAYLNEVRPKIVGITGSNGKTTTKDMVAALLETTYKVHKTKGNFNNHIGLPLTVLNMEEETEIAILEMGMSGKGEIELLSNIAKPDVAIITNIGESHLMDLGSREGIADAKLEIVKGLKEDGVLIYHGDEPLLEERVQALLIKTITFGEHSQNDFVATNMKQAINGTSFQVNNVEYTIPVLGKHNVLNALAAYAVAKHFKVQEDAMIQGFSQLKVTGMRLELIETEQGVSVINDAYNASPSSMKAAINLLMDLDGFNQKIVVLGDMLELGEAEKEYHYQIGASIDSAKIDHVFTYGSLGKEIARGAEEKFSPDVIHHFDDKNALIKQLKSYLQPKDIVLIKASRGMRLEEVVNAITN</sequence>
<feature type="domain" description="Mur ligase C-terminal" evidence="13">
    <location>
        <begin position="315"/>
        <end position="441"/>
    </location>
</feature>
<dbReference type="Pfam" id="PF02875">
    <property type="entry name" value="Mur_ligase_C"/>
    <property type="match status" value="1"/>
</dbReference>
<dbReference type="EC" id="6.3.2.10" evidence="10 11"/>
<dbReference type="SUPFAM" id="SSF53623">
    <property type="entry name" value="MurD-like peptide ligases, catalytic domain"/>
    <property type="match status" value="1"/>
</dbReference>
<evidence type="ECO:0000256" key="1">
    <source>
        <dbReference type="ARBA" id="ARBA00022490"/>
    </source>
</evidence>
<evidence type="ECO:0000256" key="3">
    <source>
        <dbReference type="ARBA" id="ARBA00022618"/>
    </source>
</evidence>
<keyword evidence="2 10" id="KW-0436">Ligase</keyword>
<dbReference type="InterPro" id="IPR004101">
    <property type="entry name" value="Mur_ligase_C"/>
</dbReference>
<organism evidence="15 16">
    <name type="scientific">Metabacillus niabensis</name>
    <dbReference type="NCBI Taxonomy" id="324854"/>
    <lineage>
        <taxon>Bacteria</taxon>
        <taxon>Bacillati</taxon>
        <taxon>Bacillota</taxon>
        <taxon>Bacilli</taxon>
        <taxon>Bacillales</taxon>
        <taxon>Bacillaceae</taxon>
        <taxon>Metabacillus</taxon>
    </lineage>
</organism>
<dbReference type="InterPro" id="IPR013221">
    <property type="entry name" value="Mur_ligase_cen"/>
</dbReference>
<gene>
    <name evidence="10" type="primary">murF</name>
    <name evidence="15" type="ORF">J2S02_004450</name>
</gene>
<dbReference type="Gene3D" id="3.40.1190.10">
    <property type="entry name" value="Mur-like, catalytic domain"/>
    <property type="match status" value="1"/>
</dbReference>
<comment type="pathway">
    <text evidence="10 11">Cell wall biogenesis; peptidoglycan biosynthesis.</text>
</comment>
<dbReference type="InterPro" id="IPR005863">
    <property type="entry name" value="UDP-N-AcMur_synth"/>
</dbReference>
<dbReference type="SUPFAM" id="SSF63418">
    <property type="entry name" value="MurE/MurF N-terminal domain"/>
    <property type="match status" value="1"/>
</dbReference>
<reference evidence="15 16" key="1">
    <citation type="submission" date="2023-07" db="EMBL/GenBank/DDBJ databases">
        <title>Genomic Encyclopedia of Type Strains, Phase IV (KMG-IV): sequencing the most valuable type-strain genomes for metagenomic binning, comparative biology and taxonomic classification.</title>
        <authorList>
            <person name="Goeker M."/>
        </authorList>
    </citation>
    <scope>NUCLEOTIDE SEQUENCE [LARGE SCALE GENOMIC DNA]</scope>
    <source>
        <strain evidence="15 16">DSM 17723</strain>
    </source>
</reference>
<comment type="subcellular location">
    <subcellularLocation>
        <location evidence="10 11">Cytoplasm</location>
    </subcellularLocation>
</comment>
<dbReference type="InterPro" id="IPR051046">
    <property type="entry name" value="MurCDEF_CellWall_CoF430Synth"/>
</dbReference>
<accession>A0ABT9Z742</accession>
<dbReference type="InterPro" id="IPR036565">
    <property type="entry name" value="Mur-like_cat_sf"/>
</dbReference>